<sequence length="92" mass="10393">MKRIVIKIRGLVQGVGFRAYVYTIARRLGLKGFVKNLDDGSVLVVAEGPEEALEQLLDACRRGPPAAIVEAVEYRYENPSNRFQSFYIDYDP</sequence>
<keyword evidence="1 2" id="KW-0378">Hydrolase</keyword>
<comment type="caution">
    <text evidence="5">The sequence shown here is derived from an EMBL/GenBank/DDBJ whole genome shotgun (WGS) entry which is preliminary data.</text>
</comment>
<comment type="similarity">
    <text evidence="3">Belongs to the acylphosphatase family.</text>
</comment>
<dbReference type="Pfam" id="PF00708">
    <property type="entry name" value="Acylphosphatase"/>
    <property type="match status" value="1"/>
</dbReference>
<dbReference type="PROSITE" id="PS00151">
    <property type="entry name" value="ACYLPHOSPHATASE_2"/>
    <property type="match status" value="1"/>
</dbReference>
<dbReference type="PANTHER" id="PTHR47268:SF4">
    <property type="entry name" value="ACYLPHOSPHATASE"/>
    <property type="match status" value="1"/>
</dbReference>
<evidence type="ECO:0000259" key="4">
    <source>
        <dbReference type="PROSITE" id="PS51160"/>
    </source>
</evidence>
<evidence type="ECO:0000313" key="6">
    <source>
        <dbReference type="Proteomes" id="UP000605805"/>
    </source>
</evidence>
<evidence type="ECO:0000313" key="5">
    <source>
        <dbReference type="EMBL" id="HIP57598.1"/>
    </source>
</evidence>
<dbReference type="InterPro" id="IPR036046">
    <property type="entry name" value="Acylphosphatase-like_dom_sf"/>
</dbReference>
<dbReference type="AlphaFoldDB" id="A0A832YYQ8"/>
<feature type="active site" evidence="1">
    <location>
        <position position="36"/>
    </location>
</feature>
<evidence type="ECO:0000256" key="3">
    <source>
        <dbReference type="RuleBase" id="RU004168"/>
    </source>
</evidence>
<dbReference type="EC" id="3.6.1.7" evidence="1 2"/>
<name>A0A832YYQ8_9CREN</name>
<dbReference type="Proteomes" id="UP000605805">
    <property type="component" value="Unassembled WGS sequence"/>
</dbReference>
<accession>A0A832YYQ8</accession>
<protein>
    <recommendedName>
        <fullName evidence="1 2">Acylphosphatase</fullName>
        <ecNumber evidence="1 2">3.6.1.7</ecNumber>
    </recommendedName>
</protein>
<organism evidence="5 6">
    <name type="scientific">Ignisphaera aggregans</name>
    <dbReference type="NCBI Taxonomy" id="334771"/>
    <lineage>
        <taxon>Archaea</taxon>
        <taxon>Thermoproteota</taxon>
        <taxon>Thermoprotei</taxon>
        <taxon>Desulfurococcales</taxon>
        <taxon>Desulfurococcaceae</taxon>
        <taxon>Ignisphaera</taxon>
    </lineage>
</organism>
<dbReference type="InterPro" id="IPR001792">
    <property type="entry name" value="Acylphosphatase-like_dom"/>
</dbReference>
<feature type="active site" evidence="1">
    <location>
        <position position="18"/>
    </location>
</feature>
<dbReference type="InterPro" id="IPR017968">
    <property type="entry name" value="Acylphosphatase_CS"/>
</dbReference>
<dbReference type="SUPFAM" id="SSF54975">
    <property type="entry name" value="Acylphosphatase/BLUF domain-like"/>
    <property type="match status" value="1"/>
</dbReference>
<dbReference type="EMBL" id="DQTV01000122">
    <property type="protein sequence ID" value="HIP57598.1"/>
    <property type="molecule type" value="Genomic_DNA"/>
</dbReference>
<gene>
    <name evidence="5" type="ORF">EYH02_06015</name>
</gene>
<comment type="catalytic activity">
    <reaction evidence="1 2">
        <text>an acyl phosphate + H2O = a carboxylate + phosphate + H(+)</text>
        <dbReference type="Rhea" id="RHEA:14965"/>
        <dbReference type="ChEBI" id="CHEBI:15377"/>
        <dbReference type="ChEBI" id="CHEBI:15378"/>
        <dbReference type="ChEBI" id="CHEBI:29067"/>
        <dbReference type="ChEBI" id="CHEBI:43474"/>
        <dbReference type="ChEBI" id="CHEBI:59918"/>
        <dbReference type="EC" id="3.6.1.7"/>
    </reaction>
</comment>
<dbReference type="GO" id="GO:0003998">
    <property type="term" value="F:acylphosphatase activity"/>
    <property type="evidence" value="ECO:0007669"/>
    <property type="project" value="UniProtKB-EC"/>
</dbReference>
<dbReference type="PRINTS" id="PR00112">
    <property type="entry name" value="ACYLPHPHTASE"/>
</dbReference>
<evidence type="ECO:0000256" key="1">
    <source>
        <dbReference type="PROSITE-ProRule" id="PRU00520"/>
    </source>
</evidence>
<proteinExistence type="inferred from homology"/>
<dbReference type="InterPro" id="IPR020456">
    <property type="entry name" value="Acylphosphatase"/>
</dbReference>
<evidence type="ECO:0000256" key="2">
    <source>
        <dbReference type="RuleBase" id="RU000553"/>
    </source>
</evidence>
<dbReference type="PROSITE" id="PS00150">
    <property type="entry name" value="ACYLPHOSPHATASE_1"/>
    <property type="match status" value="1"/>
</dbReference>
<reference evidence="5" key="1">
    <citation type="journal article" date="2020" name="ISME J.">
        <title>Gammaproteobacteria mediating utilization of methyl-, sulfur- and petroleum organic compounds in deep ocean hydrothermal plumes.</title>
        <authorList>
            <person name="Zhou Z."/>
            <person name="Liu Y."/>
            <person name="Pan J."/>
            <person name="Cron B.R."/>
            <person name="Toner B.M."/>
            <person name="Anantharaman K."/>
            <person name="Breier J.A."/>
            <person name="Dick G.J."/>
            <person name="Li M."/>
        </authorList>
    </citation>
    <scope>NUCLEOTIDE SEQUENCE</scope>
    <source>
        <strain evidence="5">SZUA-1435</strain>
    </source>
</reference>
<dbReference type="Gene3D" id="3.30.70.100">
    <property type="match status" value="1"/>
</dbReference>
<dbReference type="PANTHER" id="PTHR47268">
    <property type="entry name" value="ACYLPHOSPHATASE"/>
    <property type="match status" value="1"/>
</dbReference>
<feature type="domain" description="Acylphosphatase-like" evidence="4">
    <location>
        <begin position="3"/>
        <end position="90"/>
    </location>
</feature>
<dbReference type="PROSITE" id="PS51160">
    <property type="entry name" value="ACYLPHOSPHATASE_3"/>
    <property type="match status" value="1"/>
</dbReference>